<evidence type="ECO:0000256" key="5">
    <source>
        <dbReference type="ARBA" id="ARBA00023180"/>
    </source>
</evidence>
<dbReference type="PANTHER" id="PTHR10728">
    <property type="entry name" value="CYTOSOLIC PHOSPHOLIPASE A2"/>
    <property type="match status" value="1"/>
</dbReference>
<dbReference type="InterPro" id="IPR002642">
    <property type="entry name" value="LysoPLipase_cat_dom"/>
</dbReference>
<dbReference type="Proteomes" id="UP000722485">
    <property type="component" value="Unassembled WGS sequence"/>
</dbReference>
<reference evidence="9" key="1">
    <citation type="submission" date="2020-03" db="EMBL/GenBank/DDBJ databases">
        <title>Draft Genome Sequence of Cylindrodendrum hubeiense.</title>
        <authorList>
            <person name="Buettner E."/>
            <person name="Kellner H."/>
        </authorList>
    </citation>
    <scope>NUCLEOTIDE SEQUENCE</scope>
    <source>
        <strain evidence="9">IHI 201604</strain>
    </source>
</reference>
<dbReference type="EMBL" id="JAANBB010000097">
    <property type="protein sequence ID" value="KAF7550505.1"/>
    <property type="molecule type" value="Genomic_DNA"/>
</dbReference>
<sequence length="448" mass="48969">MNGAGALSAFDIRTESSVDTGHLGGLLQSATYLSGLSGGSWLVGSLFVHNFTTVESIISSTSGFLSHLWQFDESIIEGPDDLSVIDYYGELHGDVEDKADAGYNTTITDYWGRALSYQLVNATDGGPDNEDFAQARTPMPIIIALERPPGQLQLPENASVYEFNPWEMGSYDPSPQSFAPLRYIGSDFEEGTIAPDDNCIIGADNAGFVMGTSSSLFNAAFLEIDEASGVPGFLTDSIASILEDVGEDNKDIANWPNPFYKQNPRRNLNANSRILTLVDGGEDLQNIPLQPLILPERQVDVIFAIDSSADTSTAWPNGTALVATYERSRSKSSSNYDRFPRIPDQNTFVNLGLNQRPTFFGCTTNTTSVPLIVYVPNAPYTFESNVGTFDLEYSDSERNQIIENGYNVATMGNGTLDSNWPHMGRENQRYVVGQLQSKIVFALITENT</sequence>
<comment type="catalytic activity">
    <reaction evidence="7">
        <text>a 1-acyl-sn-glycero-3-phosphocholine + H2O = sn-glycerol 3-phosphocholine + a fatty acid + H(+)</text>
        <dbReference type="Rhea" id="RHEA:15177"/>
        <dbReference type="ChEBI" id="CHEBI:15377"/>
        <dbReference type="ChEBI" id="CHEBI:15378"/>
        <dbReference type="ChEBI" id="CHEBI:16870"/>
        <dbReference type="ChEBI" id="CHEBI:28868"/>
        <dbReference type="ChEBI" id="CHEBI:58168"/>
        <dbReference type="EC" id="3.1.1.5"/>
    </reaction>
</comment>
<dbReference type="SMART" id="SM00022">
    <property type="entry name" value="PLAc"/>
    <property type="match status" value="1"/>
</dbReference>
<dbReference type="InterPro" id="IPR016035">
    <property type="entry name" value="Acyl_Trfase/lysoPLipase"/>
</dbReference>
<keyword evidence="5" id="KW-0325">Glycoprotein</keyword>
<evidence type="ECO:0000256" key="6">
    <source>
        <dbReference type="PROSITE-ProRule" id="PRU00555"/>
    </source>
</evidence>
<feature type="domain" description="PLA2c" evidence="8">
    <location>
        <begin position="1"/>
        <end position="448"/>
    </location>
</feature>
<evidence type="ECO:0000256" key="3">
    <source>
        <dbReference type="ARBA" id="ARBA00022963"/>
    </source>
</evidence>
<dbReference type="SUPFAM" id="SSF52151">
    <property type="entry name" value="FabD/lysophospholipase-like"/>
    <property type="match status" value="1"/>
</dbReference>
<proteinExistence type="inferred from homology"/>
<dbReference type="GO" id="GO:0004623">
    <property type="term" value="F:phospholipase A2 activity"/>
    <property type="evidence" value="ECO:0007669"/>
    <property type="project" value="TreeGrafter"/>
</dbReference>
<evidence type="ECO:0000256" key="7">
    <source>
        <dbReference type="RuleBase" id="RU362103"/>
    </source>
</evidence>
<evidence type="ECO:0000313" key="10">
    <source>
        <dbReference type="Proteomes" id="UP000722485"/>
    </source>
</evidence>
<protein>
    <recommendedName>
        <fullName evidence="7">Lysophospholipase</fullName>
        <ecNumber evidence="7">3.1.1.5</ecNumber>
    </recommendedName>
</protein>
<dbReference type="GO" id="GO:0046475">
    <property type="term" value="P:glycerophospholipid catabolic process"/>
    <property type="evidence" value="ECO:0007669"/>
    <property type="project" value="TreeGrafter"/>
</dbReference>
<evidence type="ECO:0000256" key="2">
    <source>
        <dbReference type="ARBA" id="ARBA00022801"/>
    </source>
</evidence>
<comment type="similarity">
    <text evidence="1 7">Belongs to the lysophospholipase family.</text>
</comment>
<keyword evidence="2 6" id="KW-0378">Hydrolase</keyword>
<evidence type="ECO:0000256" key="1">
    <source>
        <dbReference type="ARBA" id="ARBA00008780"/>
    </source>
</evidence>
<keyword evidence="10" id="KW-1185">Reference proteome</keyword>
<organism evidence="9 10">
    <name type="scientific">Cylindrodendrum hubeiense</name>
    <dbReference type="NCBI Taxonomy" id="595255"/>
    <lineage>
        <taxon>Eukaryota</taxon>
        <taxon>Fungi</taxon>
        <taxon>Dikarya</taxon>
        <taxon>Ascomycota</taxon>
        <taxon>Pezizomycotina</taxon>
        <taxon>Sordariomycetes</taxon>
        <taxon>Hypocreomycetidae</taxon>
        <taxon>Hypocreales</taxon>
        <taxon>Nectriaceae</taxon>
        <taxon>Cylindrodendrum</taxon>
    </lineage>
</organism>
<evidence type="ECO:0000259" key="8">
    <source>
        <dbReference type="PROSITE" id="PS51210"/>
    </source>
</evidence>
<keyword evidence="3 6" id="KW-0442">Lipid degradation</keyword>
<dbReference type="Gene3D" id="3.40.1090.10">
    <property type="entry name" value="Cytosolic phospholipase A2 catalytic domain"/>
    <property type="match status" value="1"/>
</dbReference>
<dbReference type="AlphaFoldDB" id="A0A9P5H8J5"/>
<evidence type="ECO:0000313" key="9">
    <source>
        <dbReference type="EMBL" id="KAF7550505.1"/>
    </source>
</evidence>
<dbReference type="GO" id="GO:0005829">
    <property type="term" value="C:cytosol"/>
    <property type="evidence" value="ECO:0007669"/>
    <property type="project" value="TreeGrafter"/>
</dbReference>
<dbReference type="Pfam" id="PF01735">
    <property type="entry name" value="PLA2_B"/>
    <property type="match status" value="1"/>
</dbReference>
<dbReference type="EC" id="3.1.1.5" evidence="7"/>
<dbReference type="GO" id="GO:0004622">
    <property type="term" value="F:phosphatidylcholine lysophospholipase activity"/>
    <property type="evidence" value="ECO:0007669"/>
    <property type="project" value="UniProtKB-EC"/>
</dbReference>
<dbReference type="PROSITE" id="PS51210">
    <property type="entry name" value="PLA2C"/>
    <property type="match status" value="1"/>
</dbReference>
<dbReference type="PANTHER" id="PTHR10728:SF62">
    <property type="entry name" value="LYSOPHOSPHOLIPASE"/>
    <property type="match status" value="1"/>
</dbReference>
<comment type="caution">
    <text evidence="9">The sequence shown here is derived from an EMBL/GenBank/DDBJ whole genome shotgun (WGS) entry which is preliminary data.</text>
</comment>
<name>A0A9P5H8J5_9HYPO</name>
<gene>
    <name evidence="9" type="ORF">G7Z17_g5662</name>
</gene>
<dbReference type="GO" id="GO:0005783">
    <property type="term" value="C:endoplasmic reticulum"/>
    <property type="evidence" value="ECO:0007669"/>
    <property type="project" value="TreeGrafter"/>
</dbReference>
<keyword evidence="4 6" id="KW-0443">Lipid metabolism</keyword>
<evidence type="ECO:0000256" key="4">
    <source>
        <dbReference type="ARBA" id="ARBA00023098"/>
    </source>
</evidence>
<dbReference type="OrthoDB" id="4084751at2759"/>
<accession>A0A9P5H8J5</accession>